<gene>
    <name evidence="2" type="ORF">PMEA_00004931</name>
</gene>
<feature type="compositionally biased region" description="Basic residues" evidence="1">
    <location>
        <begin position="26"/>
        <end position="40"/>
    </location>
</feature>
<dbReference type="Proteomes" id="UP001159428">
    <property type="component" value="Unassembled WGS sequence"/>
</dbReference>
<sequence length="118" mass="12921">MASLRFVYFCVFFTNRVLFPQPAGHKSGKVRKSGKSRSRSRGASSSPSRKGGKKGGKKSRSPSPLKTKRDVDLLSPDAMVNGYYIAHNAPQFLGFRGFGWEAGGKKGKKKKGKGKKKK</sequence>
<accession>A0AAU9WGU3</accession>
<evidence type="ECO:0000256" key="1">
    <source>
        <dbReference type="SAM" id="MobiDB-lite"/>
    </source>
</evidence>
<dbReference type="AlphaFoldDB" id="A0AAU9WGU3"/>
<dbReference type="EMBL" id="CALNXJ010000013">
    <property type="protein sequence ID" value="CAH3112045.1"/>
    <property type="molecule type" value="Genomic_DNA"/>
</dbReference>
<feature type="compositionally biased region" description="Basic residues" evidence="1">
    <location>
        <begin position="50"/>
        <end position="60"/>
    </location>
</feature>
<dbReference type="PANTHER" id="PTHR37932">
    <property type="entry name" value="SMALL LYSINE-RICH PROTEIN 1"/>
    <property type="match status" value="1"/>
</dbReference>
<organism evidence="2 3">
    <name type="scientific">Pocillopora meandrina</name>
    <dbReference type="NCBI Taxonomy" id="46732"/>
    <lineage>
        <taxon>Eukaryota</taxon>
        <taxon>Metazoa</taxon>
        <taxon>Cnidaria</taxon>
        <taxon>Anthozoa</taxon>
        <taxon>Hexacorallia</taxon>
        <taxon>Scleractinia</taxon>
        <taxon>Astrocoeniina</taxon>
        <taxon>Pocilloporidae</taxon>
        <taxon>Pocillopora</taxon>
    </lineage>
</organism>
<protein>
    <submittedName>
        <fullName evidence="2">Uncharacterized protein</fullName>
    </submittedName>
</protein>
<reference evidence="2 3" key="1">
    <citation type="submission" date="2022-05" db="EMBL/GenBank/DDBJ databases">
        <authorList>
            <consortium name="Genoscope - CEA"/>
            <person name="William W."/>
        </authorList>
    </citation>
    <scope>NUCLEOTIDE SEQUENCE [LARGE SCALE GENOMIC DNA]</scope>
</reference>
<evidence type="ECO:0000313" key="2">
    <source>
        <dbReference type="EMBL" id="CAH3112045.1"/>
    </source>
</evidence>
<dbReference type="PANTHER" id="PTHR37932:SF1">
    <property type="entry name" value="SMALL LYSINE-RICH PROTEIN 1"/>
    <property type="match status" value="1"/>
</dbReference>
<comment type="caution">
    <text evidence="2">The sequence shown here is derived from an EMBL/GenBank/DDBJ whole genome shotgun (WGS) entry which is preliminary data.</text>
</comment>
<feature type="region of interest" description="Disordered" evidence="1">
    <location>
        <begin position="20"/>
        <end position="71"/>
    </location>
</feature>
<proteinExistence type="predicted"/>
<evidence type="ECO:0000313" key="3">
    <source>
        <dbReference type="Proteomes" id="UP001159428"/>
    </source>
</evidence>
<name>A0AAU9WGU3_9CNID</name>
<keyword evidence="3" id="KW-1185">Reference proteome</keyword>
<dbReference type="InterPro" id="IPR037760">
    <property type="entry name" value="SMKR1"/>
</dbReference>